<dbReference type="RefSeq" id="WP_013804832.1">
    <property type="nucleotide sequence ID" value="NC_015564.1"/>
</dbReference>
<keyword evidence="1" id="KW-1133">Transmembrane helix</keyword>
<evidence type="ECO:0000313" key="2">
    <source>
        <dbReference type="EMBL" id="AEF38480.1"/>
    </source>
</evidence>
<sequence>MGSIEILEYVPQYVTEDIPRLFVAGILALGTALGSITSPI</sequence>
<keyword evidence="1" id="KW-0812">Transmembrane</keyword>
<keyword evidence="3" id="KW-1185">Reference proteome</keyword>
<accession>F6ERG0</accession>
<evidence type="ECO:0000313" key="3">
    <source>
        <dbReference type="Proteomes" id="UP000009235"/>
    </source>
</evidence>
<feature type="transmembrane region" description="Helical" evidence="1">
    <location>
        <begin position="18"/>
        <end position="36"/>
    </location>
</feature>
<gene>
    <name evidence="2" type="ordered locus">AS9A_0020</name>
</gene>
<reference evidence="2 3" key="1">
    <citation type="journal article" date="2011" name="J. Bacteriol.">
        <title>Complete genome sequence of Amycolicicoccus subflavus DQS3-9A1T, an actinomycete isolated from crude oil-polluted soil.</title>
        <authorList>
            <person name="Cai M."/>
            <person name="Chen W.M."/>
            <person name="Nie Y."/>
            <person name="Chi C.Q."/>
            <person name="Wang Y.N."/>
            <person name="Tang Y.Q."/>
            <person name="Li G.Y."/>
            <person name="Wu X.L."/>
        </authorList>
    </citation>
    <scope>NUCLEOTIDE SEQUENCE [LARGE SCALE GENOMIC DNA]</scope>
    <source>
        <strain evidence="3">DSM 45089 / DQS3-9A1</strain>
    </source>
</reference>
<dbReference type="HOGENOM" id="CLU_3283867_0_0_11"/>
<dbReference type="STRING" id="443218.AS9A_0020"/>
<dbReference type="Proteomes" id="UP000009235">
    <property type="component" value="Chromosome"/>
</dbReference>
<name>F6ERG0_HOYSD</name>
<proteinExistence type="predicted"/>
<dbReference type="AlphaFoldDB" id="F6ERG0"/>
<dbReference type="EMBL" id="CP002786">
    <property type="protein sequence ID" value="AEF38480.1"/>
    <property type="molecule type" value="Genomic_DNA"/>
</dbReference>
<organism evidence="2 3">
    <name type="scientific">Hoyosella subflava (strain DSM 45089 / JCM 17490 / NBRC 109087 / DQS3-9A1)</name>
    <name type="common">Amycolicicoccus subflavus</name>
    <dbReference type="NCBI Taxonomy" id="443218"/>
    <lineage>
        <taxon>Bacteria</taxon>
        <taxon>Bacillati</taxon>
        <taxon>Actinomycetota</taxon>
        <taxon>Actinomycetes</taxon>
        <taxon>Mycobacteriales</taxon>
        <taxon>Hoyosellaceae</taxon>
        <taxon>Hoyosella</taxon>
    </lineage>
</organism>
<keyword evidence="1" id="KW-0472">Membrane</keyword>
<dbReference type="KEGG" id="asd:AS9A_0020"/>
<evidence type="ECO:0000256" key="1">
    <source>
        <dbReference type="SAM" id="Phobius"/>
    </source>
</evidence>
<protein>
    <submittedName>
        <fullName evidence="2">Uncharacterized protein</fullName>
    </submittedName>
</protein>